<keyword evidence="3" id="KW-1185">Reference proteome</keyword>
<evidence type="ECO:0000313" key="2">
    <source>
        <dbReference type="EMBL" id="KIJ37542.1"/>
    </source>
</evidence>
<gene>
    <name evidence="2" type="ORF">M422DRAFT_259898</name>
</gene>
<proteinExistence type="predicted"/>
<dbReference type="EMBL" id="KN837168">
    <property type="protein sequence ID" value="KIJ37542.1"/>
    <property type="molecule type" value="Genomic_DNA"/>
</dbReference>
<protein>
    <recommendedName>
        <fullName evidence="4">Myb-like domain-containing protein</fullName>
    </recommendedName>
</protein>
<evidence type="ECO:0000313" key="3">
    <source>
        <dbReference type="Proteomes" id="UP000054279"/>
    </source>
</evidence>
<dbReference type="Proteomes" id="UP000054279">
    <property type="component" value="Unassembled WGS sequence"/>
</dbReference>
<dbReference type="OrthoDB" id="3265199at2759"/>
<evidence type="ECO:0008006" key="4">
    <source>
        <dbReference type="Google" id="ProtNLM"/>
    </source>
</evidence>
<feature type="compositionally biased region" description="Polar residues" evidence="1">
    <location>
        <begin position="35"/>
        <end position="48"/>
    </location>
</feature>
<evidence type="ECO:0000256" key="1">
    <source>
        <dbReference type="SAM" id="MobiDB-lite"/>
    </source>
</evidence>
<feature type="compositionally biased region" description="Polar residues" evidence="1">
    <location>
        <begin position="1"/>
        <end position="11"/>
    </location>
</feature>
<reference evidence="2 3" key="1">
    <citation type="submission" date="2014-06" db="EMBL/GenBank/DDBJ databases">
        <title>Evolutionary Origins and Diversification of the Mycorrhizal Mutualists.</title>
        <authorList>
            <consortium name="DOE Joint Genome Institute"/>
            <consortium name="Mycorrhizal Genomics Consortium"/>
            <person name="Kohler A."/>
            <person name="Kuo A."/>
            <person name="Nagy L.G."/>
            <person name="Floudas D."/>
            <person name="Copeland A."/>
            <person name="Barry K.W."/>
            <person name="Cichocki N."/>
            <person name="Veneault-Fourrey C."/>
            <person name="LaButti K."/>
            <person name="Lindquist E.A."/>
            <person name="Lipzen A."/>
            <person name="Lundell T."/>
            <person name="Morin E."/>
            <person name="Murat C."/>
            <person name="Riley R."/>
            <person name="Ohm R."/>
            <person name="Sun H."/>
            <person name="Tunlid A."/>
            <person name="Henrissat B."/>
            <person name="Grigoriev I.V."/>
            <person name="Hibbett D.S."/>
            <person name="Martin F."/>
        </authorList>
    </citation>
    <scope>NUCLEOTIDE SEQUENCE [LARGE SCALE GENOMIC DNA]</scope>
    <source>
        <strain evidence="2 3">SS14</strain>
    </source>
</reference>
<organism evidence="2 3">
    <name type="scientific">Sphaerobolus stellatus (strain SS14)</name>
    <dbReference type="NCBI Taxonomy" id="990650"/>
    <lineage>
        <taxon>Eukaryota</taxon>
        <taxon>Fungi</taxon>
        <taxon>Dikarya</taxon>
        <taxon>Basidiomycota</taxon>
        <taxon>Agaricomycotina</taxon>
        <taxon>Agaricomycetes</taxon>
        <taxon>Phallomycetidae</taxon>
        <taxon>Geastrales</taxon>
        <taxon>Sphaerobolaceae</taxon>
        <taxon>Sphaerobolus</taxon>
    </lineage>
</organism>
<dbReference type="AlphaFoldDB" id="A0A0C9V7K3"/>
<feature type="region of interest" description="Disordered" evidence="1">
    <location>
        <begin position="1"/>
        <end position="68"/>
    </location>
</feature>
<sequence>MPVTRSQSQPKPANPHAESVKWAVENGPLPKSDLETSSSASPANNTLSALEEAVEPSTTGKQARNAKNPHWPFLAKSCKPTAVWDALTVKMLEDSTRQGSVINCTGAACRARFKRLVKGHKNDETHSLQKTGTNEEVDDHIKTMTDLVALVNGHEASKEEFLDTMKKQQALQQKAALQMHDAVMKGRVPRNTLTDVAQLDGATVREKQGQRKQKLASSGPSDSDKVNIHPGVNRPHHQSALERVLIQHEETDQKQLEDACIQYEHRHQEI</sequence>
<dbReference type="HOGENOM" id="CLU_054814_0_0_1"/>
<name>A0A0C9V7K3_SPHS4</name>
<feature type="region of interest" description="Disordered" evidence="1">
    <location>
        <begin position="204"/>
        <end position="236"/>
    </location>
</feature>
<accession>A0A0C9V7K3</accession>